<gene>
    <name evidence="3" type="ORF">THAR02_07944</name>
</gene>
<accession>A0A0F9ZI53</accession>
<dbReference type="InterPro" id="IPR037401">
    <property type="entry name" value="SnoaL-like"/>
</dbReference>
<dbReference type="EMBL" id="JOKZ01000287">
    <property type="protein sequence ID" value="KKO99971.1"/>
    <property type="molecule type" value="Genomic_DNA"/>
</dbReference>
<sequence>MMSLKLLLLSTLAAGITSAAATPVRATTTLSAVPTPLHDIPTSLLKSYTGDSVQDVEQIRALLSLYPFAIDGKNFDVFDNIFTSDAVLNYTALSTELGVMRGVPQMKQSMTASVQNMNTLHQYGTQNIDVLSSTTAQAVTYTIANLFTISNPPQASYGYGQFQDHLVKQGGQWWIQTRVLVLNVSNV</sequence>
<dbReference type="Pfam" id="PF13577">
    <property type="entry name" value="SnoaL_4"/>
    <property type="match status" value="1"/>
</dbReference>
<dbReference type="AlphaFoldDB" id="A0A0F9ZI53"/>
<reference evidence="4" key="1">
    <citation type="journal article" date="2015" name="Genome Announc.">
        <title>Draft whole-genome sequence of the biocontrol agent Trichoderma harzianum T6776.</title>
        <authorList>
            <person name="Baroncelli R."/>
            <person name="Piaggeschi G."/>
            <person name="Fiorini L."/>
            <person name="Bertolini E."/>
            <person name="Zapparata A."/>
            <person name="Pe M.E."/>
            <person name="Sarrocco S."/>
            <person name="Vannacci G."/>
        </authorList>
    </citation>
    <scope>NUCLEOTIDE SEQUENCE [LARGE SCALE GENOMIC DNA]</scope>
    <source>
        <strain evidence="4">T6776</strain>
    </source>
</reference>
<dbReference type="Gene3D" id="3.10.450.50">
    <property type="match status" value="1"/>
</dbReference>
<dbReference type="SUPFAM" id="SSF54427">
    <property type="entry name" value="NTF2-like"/>
    <property type="match status" value="1"/>
</dbReference>
<dbReference type="OMA" id="HRNLVYM"/>
<feature type="signal peptide" evidence="1">
    <location>
        <begin position="1"/>
        <end position="21"/>
    </location>
</feature>
<feature type="domain" description="SnoaL-like" evidence="2">
    <location>
        <begin position="52"/>
        <end position="178"/>
    </location>
</feature>
<comment type="caution">
    <text evidence="3">The sequence shown here is derived from an EMBL/GenBank/DDBJ whole genome shotgun (WGS) entry which is preliminary data.</text>
</comment>
<feature type="chain" id="PRO_5002530839" description="SnoaL-like domain-containing protein" evidence="1">
    <location>
        <begin position="22"/>
        <end position="187"/>
    </location>
</feature>
<organism evidence="3 4">
    <name type="scientific">Trichoderma harzianum</name>
    <name type="common">Hypocrea lixii</name>
    <dbReference type="NCBI Taxonomy" id="5544"/>
    <lineage>
        <taxon>Eukaryota</taxon>
        <taxon>Fungi</taxon>
        <taxon>Dikarya</taxon>
        <taxon>Ascomycota</taxon>
        <taxon>Pezizomycotina</taxon>
        <taxon>Sordariomycetes</taxon>
        <taxon>Hypocreomycetidae</taxon>
        <taxon>Hypocreales</taxon>
        <taxon>Hypocreaceae</taxon>
        <taxon>Trichoderma</taxon>
    </lineage>
</organism>
<dbReference type="OrthoDB" id="2148716at2759"/>
<name>A0A0F9ZI53_TRIHA</name>
<evidence type="ECO:0000313" key="4">
    <source>
        <dbReference type="Proteomes" id="UP000034112"/>
    </source>
</evidence>
<dbReference type="Proteomes" id="UP000034112">
    <property type="component" value="Unassembled WGS sequence"/>
</dbReference>
<dbReference type="InterPro" id="IPR032710">
    <property type="entry name" value="NTF2-like_dom_sf"/>
</dbReference>
<evidence type="ECO:0000313" key="3">
    <source>
        <dbReference type="EMBL" id="KKO99971.1"/>
    </source>
</evidence>
<proteinExistence type="predicted"/>
<evidence type="ECO:0000256" key="1">
    <source>
        <dbReference type="SAM" id="SignalP"/>
    </source>
</evidence>
<keyword evidence="1" id="KW-0732">Signal</keyword>
<evidence type="ECO:0000259" key="2">
    <source>
        <dbReference type="Pfam" id="PF13577"/>
    </source>
</evidence>
<protein>
    <recommendedName>
        <fullName evidence="2">SnoaL-like domain-containing protein</fullName>
    </recommendedName>
</protein>